<dbReference type="Gene3D" id="2.170.120.12">
    <property type="entry name" value="DNA-directed RNA polymerase, insert domain"/>
    <property type="match status" value="1"/>
</dbReference>
<dbReference type="GO" id="GO:0003677">
    <property type="term" value="F:DNA binding"/>
    <property type="evidence" value="ECO:0007669"/>
    <property type="project" value="InterPro"/>
</dbReference>
<comment type="similarity">
    <text evidence="2">Belongs to the RNA polymerase alpha chain family.</text>
</comment>
<feature type="region of interest" description="Disordered" evidence="10">
    <location>
        <begin position="232"/>
        <end position="251"/>
    </location>
</feature>
<evidence type="ECO:0000256" key="9">
    <source>
        <dbReference type="ARBA" id="ARBA00048552"/>
    </source>
</evidence>
<evidence type="ECO:0000256" key="3">
    <source>
        <dbReference type="ARBA" id="ARBA00012418"/>
    </source>
</evidence>
<organism evidence="12">
    <name type="scientific">Aneura pinguis</name>
    <name type="common">Greasewort</name>
    <name type="synonym">Riccardia pinguis</name>
    <dbReference type="NCBI Taxonomy" id="39026"/>
    <lineage>
        <taxon>Eukaryota</taxon>
        <taxon>Viridiplantae</taxon>
        <taxon>Streptophyta</taxon>
        <taxon>Embryophyta</taxon>
        <taxon>Marchantiophyta</taxon>
        <taxon>Jungermanniopsida</taxon>
        <taxon>Metzgeriidae</taxon>
        <taxon>Metzgeriales</taxon>
        <taxon>Aneuraceae</taxon>
        <taxon>Aneura</taxon>
    </lineage>
</organism>
<dbReference type="InterPro" id="IPR011773">
    <property type="entry name" value="DNA-dir_RpoA"/>
</dbReference>
<dbReference type="InterPro" id="IPR011262">
    <property type="entry name" value="DNA-dir_RNA_pol_insert"/>
</dbReference>
<accession>A0A1Z1G577</accession>
<dbReference type="EC" id="2.7.7.6" evidence="3"/>
<dbReference type="AlphaFoldDB" id="A0A1Z1G577"/>
<dbReference type="GO" id="GO:0046983">
    <property type="term" value="F:protein dimerization activity"/>
    <property type="evidence" value="ECO:0007669"/>
    <property type="project" value="InterPro"/>
</dbReference>
<dbReference type="Gene3D" id="1.10.150.20">
    <property type="entry name" value="5' to 3' exonuclease, C-terminal subdomain"/>
    <property type="match status" value="1"/>
</dbReference>
<keyword evidence="6" id="KW-0548">Nucleotidyltransferase</keyword>
<dbReference type="SUPFAM" id="SSF55257">
    <property type="entry name" value="RBP11-like subunits of RNA polymerase"/>
    <property type="match status" value="1"/>
</dbReference>
<reference evidence="12" key="1">
    <citation type="submission" date="2016-11" db="EMBL/GenBank/DDBJ databases">
        <title>The extraordinary variation of the organellar genomes of the Aneura pinguis (Aneuraceae, Hepaticopsida) revealed the highly advanced cryptic speciation of the early land plants.</title>
        <authorList>
            <person name="Sawicki J."/>
        </authorList>
    </citation>
    <scope>NUCLEOTIDE SEQUENCE</scope>
    <source>
        <strain evidence="12">CpC</strain>
    </source>
</reference>
<keyword evidence="12" id="KW-0496">Mitochondrion</keyword>
<comment type="function">
    <text evidence="1">DNA-dependent RNA polymerase catalyzes the transcription of DNA into RNA using the four ribonucleoside triphosphates as substrates.</text>
</comment>
<evidence type="ECO:0000259" key="11">
    <source>
        <dbReference type="SMART" id="SM00662"/>
    </source>
</evidence>
<dbReference type="SMART" id="SM00662">
    <property type="entry name" value="RPOLD"/>
    <property type="match status" value="1"/>
</dbReference>
<dbReference type="Pfam" id="PF03118">
    <property type="entry name" value="RNA_pol_A_CTD"/>
    <property type="match status" value="1"/>
</dbReference>
<dbReference type="GO" id="GO:0003899">
    <property type="term" value="F:DNA-directed RNA polymerase activity"/>
    <property type="evidence" value="ECO:0007669"/>
    <property type="project" value="UniProtKB-EC"/>
</dbReference>
<dbReference type="SUPFAM" id="SSF47789">
    <property type="entry name" value="C-terminal domain of RNA polymerase alpha subunit"/>
    <property type="match status" value="1"/>
</dbReference>
<dbReference type="GO" id="GO:0000428">
    <property type="term" value="C:DNA-directed RNA polymerase complex"/>
    <property type="evidence" value="ECO:0007669"/>
    <property type="project" value="UniProtKB-KW"/>
</dbReference>
<geneLocation type="mitochondrion" evidence="12"/>
<dbReference type="Pfam" id="PF01000">
    <property type="entry name" value="RNA_pol_A_bac"/>
    <property type="match status" value="1"/>
</dbReference>
<keyword evidence="5" id="KW-0808">Transferase</keyword>
<evidence type="ECO:0000256" key="4">
    <source>
        <dbReference type="ARBA" id="ARBA00022478"/>
    </source>
</evidence>
<feature type="domain" description="DNA-directed RNA polymerase RpoA/D/Rpb3-type" evidence="11">
    <location>
        <begin position="30"/>
        <end position="233"/>
    </location>
</feature>
<evidence type="ECO:0000256" key="2">
    <source>
        <dbReference type="ARBA" id="ARBA00007123"/>
    </source>
</evidence>
<dbReference type="HAMAP" id="MF_00059">
    <property type="entry name" value="RNApol_bact_RpoA"/>
    <property type="match status" value="1"/>
</dbReference>
<sequence length="342" mass="38763">MIQEEIEISTRTLLRWRCIESRTESKRLLYGRFAISPFRRGQANTVGIAMRRALLDEIEGASITSVTIKGIKHEYSAINGIRESIHDILINLKEIILRSDSPEPQKAYISVSGPCEVTARAIKGSSLIHVIDNTQYIATITGKISLDIELDIEKDRGYRMENSQKSQEGFFPIDAVFMPIRNANYSVHSFGSREKTKEILLLEIWTDGSLTPEKALYEASRNLIDLFIPSMNPGGGEKNSGTKEKPESDLSQSTIQFVSTDMEQMTKDIAFKHIFIDQLELPARAYNCLKRVNVHTVADLLDYGENDLMKIKNFGKESIKQVSEALKKRFLVNLPKNKNYLD</sequence>
<dbReference type="Pfam" id="PF01193">
    <property type="entry name" value="RNA_pol_L"/>
    <property type="match status" value="1"/>
</dbReference>
<dbReference type="Gene3D" id="3.30.1360.10">
    <property type="entry name" value="RNA polymerase, RBP11-like subunit"/>
    <property type="match status" value="1"/>
</dbReference>
<evidence type="ECO:0000313" key="12">
    <source>
        <dbReference type="EMBL" id="ARV78162.1"/>
    </source>
</evidence>
<proteinExistence type="inferred from homology"/>
<keyword evidence="4" id="KW-0240">DNA-directed RNA polymerase</keyword>
<dbReference type="CDD" id="cd06928">
    <property type="entry name" value="RNAP_alpha_NTD"/>
    <property type="match status" value="1"/>
</dbReference>
<dbReference type="EMBL" id="KY242382">
    <property type="protein sequence ID" value="ARV78162.1"/>
    <property type="molecule type" value="Genomic_DNA"/>
</dbReference>
<gene>
    <name evidence="12" type="primary">rpoA</name>
</gene>
<dbReference type="NCBIfam" id="TIGR02027">
    <property type="entry name" value="rpoA"/>
    <property type="match status" value="1"/>
</dbReference>
<dbReference type="GO" id="GO:0005737">
    <property type="term" value="C:cytoplasm"/>
    <property type="evidence" value="ECO:0007669"/>
    <property type="project" value="UniProtKB-ARBA"/>
</dbReference>
<comment type="catalytic activity">
    <reaction evidence="9">
        <text>RNA(n) + a ribonucleoside 5'-triphosphate = RNA(n+1) + diphosphate</text>
        <dbReference type="Rhea" id="RHEA:21248"/>
        <dbReference type="Rhea" id="RHEA-COMP:14527"/>
        <dbReference type="Rhea" id="RHEA-COMP:17342"/>
        <dbReference type="ChEBI" id="CHEBI:33019"/>
        <dbReference type="ChEBI" id="CHEBI:61557"/>
        <dbReference type="ChEBI" id="CHEBI:140395"/>
        <dbReference type="EC" id="2.7.7.6"/>
    </reaction>
</comment>
<dbReference type="GO" id="GO:0006351">
    <property type="term" value="P:DNA-templated transcription"/>
    <property type="evidence" value="ECO:0007669"/>
    <property type="project" value="InterPro"/>
</dbReference>
<evidence type="ECO:0000256" key="6">
    <source>
        <dbReference type="ARBA" id="ARBA00022695"/>
    </source>
</evidence>
<name>A0A1Z1G577_ANEPI</name>
<evidence type="ECO:0000256" key="10">
    <source>
        <dbReference type="SAM" id="MobiDB-lite"/>
    </source>
</evidence>
<dbReference type="SUPFAM" id="SSF56553">
    <property type="entry name" value="Insert subdomain of RNA polymerase alpha subunit"/>
    <property type="match status" value="1"/>
</dbReference>
<evidence type="ECO:0000256" key="8">
    <source>
        <dbReference type="ARBA" id="ARBA00031776"/>
    </source>
</evidence>
<dbReference type="InterPro" id="IPR036643">
    <property type="entry name" value="RNApol_insert_sf"/>
</dbReference>
<evidence type="ECO:0000256" key="1">
    <source>
        <dbReference type="ARBA" id="ARBA00004026"/>
    </source>
</evidence>
<dbReference type="InterPro" id="IPR036603">
    <property type="entry name" value="RBP11-like"/>
</dbReference>
<dbReference type="FunFam" id="2.170.120.12:FF:000001">
    <property type="entry name" value="DNA-directed RNA polymerase subunit alpha"/>
    <property type="match status" value="1"/>
</dbReference>
<evidence type="ECO:0000256" key="7">
    <source>
        <dbReference type="ARBA" id="ARBA00023163"/>
    </source>
</evidence>
<dbReference type="InterPro" id="IPR011260">
    <property type="entry name" value="RNAP_asu_C"/>
</dbReference>
<evidence type="ECO:0000256" key="5">
    <source>
        <dbReference type="ARBA" id="ARBA00022679"/>
    </source>
</evidence>
<dbReference type="InterPro" id="IPR011263">
    <property type="entry name" value="DNA-dir_RNA_pol_RpoA/D/Rpb3"/>
</dbReference>
<protein>
    <recommendedName>
        <fullName evidence="3">DNA-directed RNA polymerase</fullName>
        <ecNumber evidence="3">2.7.7.6</ecNumber>
    </recommendedName>
    <alternativeName>
        <fullName evidence="8">Plastid-encoded RNA polymerase subunit alpha</fullName>
    </alternativeName>
</protein>
<keyword evidence="7" id="KW-0804">Transcription</keyword>